<reference evidence="1 2" key="1">
    <citation type="submission" date="2015-01" db="EMBL/GenBank/DDBJ databases">
        <title>Evolution of Trichinella species and genotypes.</title>
        <authorList>
            <person name="Korhonen P.K."/>
            <person name="Edoardo P."/>
            <person name="Giuseppe L.R."/>
            <person name="Gasser R.B."/>
        </authorList>
    </citation>
    <scope>NUCLEOTIDE SEQUENCE [LARGE SCALE GENOMIC DNA]</scope>
    <source>
        <strain evidence="1">ISS417</strain>
    </source>
</reference>
<dbReference type="AlphaFoldDB" id="A0A0V0TF76"/>
<protein>
    <submittedName>
        <fullName evidence="1">Uncharacterized protein</fullName>
    </submittedName>
</protein>
<name>A0A0V0TF76_9BILA</name>
<comment type="caution">
    <text evidence="1">The sequence shown here is derived from an EMBL/GenBank/DDBJ whole genome shotgun (WGS) entry which is preliminary data.</text>
</comment>
<evidence type="ECO:0000313" key="2">
    <source>
        <dbReference type="Proteomes" id="UP000055048"/>
    </source>
</evidence>
<dbReference type="EMBL" id="JYDJ01000299">
    <property type="protein sequence ID" value="KRX37695.1"/>
    <property type="molecule type" value="Genomic_DNA"/>
</dbReference>
<sequence>MMILYPYEYTFTCMLMQNELKSEFMLNSTIAHGRHYTPQLKPQSYLLTSCNATQTMLPQIVTQLLIQYTKCAFRNVAGSLMQHLYC</sequence>
<accession>A0A0V0TF76</accession>
<keyword evidence="2" id="KW-1185">Reference proteome</keyword>
<dbReference type="Proteomes" id="UP000055048">
    <property type="component" value="Unassembled WGS sequence"/>
</dbReference>
<organism evidence="1 2">
    <name type="scientific">Trichinella murrelli</name>
    <dbReference type="NCBI Taxonomy" id="144512"/>
    <lineage>
        <taxon>Eukaryota</taxon>
        <taxon>Metazoa</taxon>
        <taxon>Ecdysozoa</taxon>
        <taxon>Nematoda</taxon>
        <taxon>Enoplea</taxon>
        <taxon>Dorylaimia</taxon>
        <taxon>Trichinellida</taxon>
        <taxon>Trichinellidae</taxon>
        <taxon>Trichinella</taxon>
    </lineage>
</organism>
<evidence type="ECO:0000313" key="1">
    <source>
        <dbReference type="EMBL" id="KRX37695.1"/>
    </source>
</evidence>
<proteinExistence type="predicted"/>
<gene>
    <name evidence="1" type="ORF">T05_12908</name>
</gene>